<feature type="transmembrane region" description="Helical" evidence="14">
    <location>
        <begin position="239"/>
        <end position="263"/>
    </location>
</feature>
<keyword evidence="17" id="KW-1185">Reference proteome</keyword>
<evidence type="ECO:0000256" key="14">
    <source>
        <dbReference type="RuleBase" id="RU363047"/>
    </source>
</evidence>
<keyword evidence="10 13" id="KW-0675">Receptor</keyword>
<keyword evidence="11" id="KW-0325">Glycoprotein</keyword>
<keyword evidence="8 14" id="KW-0472">Membrane</keyword>
<dbReference type="GO" id="GO:0004984">
    <property type="term" value="F:olfactory receptor activity"/>
    <property type="evidence" value="ECO:0007669"/>
    <property type="project" value="InterPro"/>
</dbReference>
<feature type="domain" description="G-protein coupled receptors family 1 profile" evidence="15">
    <location>
        <begin position="43"/>
        <end position="293"/>
    </location>
</feature>
<reference evidence="16" key="2">
    <citation type="submission" date="2025-09" db="UniProtKB">
        <authorList>
            <consortium name="Ensembl"/>
        </authorList>
    </citation>
    <scope>IDENTIFICATION</scope>
</reference>
<feature type="transmembrane region" description="Helical" evidence="14">
    <location>
        <begin position="194"/>
        <end position="218"/>
    </location>
</feature>
<evidence type="ECO:0000256" key="4">
    <source>
        <dbReference type="ARBA" id="ARBA00022692"/>
    </source>
</evidence>
<reference evidence="16" key="1">
    <citation type="submission" date="2025-08" db="UniProtKB">
        <authorList>
            <consortium name="Ensembl"/>
        </authorList>
    </citation>
    <scope>IDENTIFICATION</scope>
</reference>
<dbReference type="FunFam" id="1.20.1070.10:FF:000024">
    <property type="entry name" value="Olfactory receptor"/>
    <property type="match status" value="1"/>
</dbReference>
<dbReference type="InterPro" id="IPR050939">
    <property type="entry name" value="Olfactory_GPCR1"/>
</dbReference>
<feature type="transmembrane region" description="Helical" evidence="14">
    <location>
        <begin position="104"/>
        <end position="122"/>
    </location>
</feature>
<evidence type="ECO:0000313" key="17">
    <source>
        <dbReference type="Proteomes" id="UP000694620"/>
    </source>
</evidence>
<dbReference type="InterPro" id="IPR000276">
    <property type="entry name" value="GPCR_Rhodpsn"/>
</dbReference>
<evidence type="ECO:0000256" key="8">
    <source>
        <dbReference type="ARBA" id="ARBA00023136"/>
    </source>
</evidence>
<evidence type="ECO:0000256" key="13">
    <source>
        <dbReference type="RuleBase" id="RU000688"/>
    </source>
</evidence>
<keyword evidence="6 14" id="KW-1133">Transmembrane helix</keyword>
<keyword evidence="4 13" id="KW-0812">Transmembrane</keyword>
<dbReference type="GO" id="GO:0005886">
    <property type="term" value="C:plasma membrane"/>
    <property type="evidence" value="ECO:0007669"/>
    <property type="project" value="UniProtKB-SubCell"/>
</dbReference>
<evidence type="ECO:0000256" key="12">
    <source>
        <dbReference type="ARBA" id="ARBA00023224"/>
    </source>
</evidence>
<evidence type="ECO:0000256" key="2">
    <source>
        <dbReference type="ARBA" id="ARBA00022475"/>
    </source>
</evidence>
<dbReference type="Proteomes" id="UP000694620">
    <property type="component" value="Unassembled WGS sequence"/>
</dbReference>
<dbReference type="Ensembl" id="ENSECRT00000030284.1">
    <property type="protein sequence ID" value="ENSECRP00000029655.1"/>
    <property type="gene ID" value="ENSECRG00000020118.1"/>
</dbReference>
<keyword evidence="5 14" id="KW-0552">Olfaction</keyword>
<evidence type="ECO:0000256" key="7">
    <source>
        <dbReference type="ARBA" id="ARBA00023040"/>
    </source>
</evidence>
<dbReference type="PANTHER" id="PTHR24242:SF359">
    <property type="entry name" value="ODORANT RECEPTOR-RELATED"/>
    <property type="match status" value="1"/>
</dbReference>
<dbReference type="InterPro" id="IPR017452">
    <property type="entry name" value="GPCR_Rhodpsn_7TM"/>
</dbReference>
<keyword evidence="3 14" id="KW-0716">Sensory transduction</keyword>
<dbReference type="Pfam" id="PF13853">
    <property type="entry name" value="7tm_4"/>
    <property type="match status" value="1"/>
</dbReference>
<dbReference type="PRINTS" id="PR00245">
    <property type="entry name" value="OLFACTORYR"/>
</dbReference>
<dbReference type="GO" id="GO:0004930">
    <property type="term" value="F:G protein-coupled receptor activity"/>
    <property type="evidence" value="ECO:0007669"/>
    <property type="project" value="UniProtKB-KW"/>
</dbReference>
<feature type="transmembrane region" description="Helical" evidence="14">
    <location>
        <begin position="275"/>
        <end position="295"/>
    </location>
</feature>
<accession>A0A8C4TAD8</accession>
<evidence type="ECO:0000256" key="11">
    <source>
        <dbReference type="ARBA" id="ARBA00023180"/>
    </source>
</evidence>
<dbReference type="GeneTree" id="ENSGT01140000282520"/>
<dbReference type="SMART" id="SM01381">
    <property type="entry name" value="7TM_GPCR_Srsx"/>
    <property type="match status" value="1"/>
</dbReference>
<feature type="transmembrane region" description="Helical" evidence="14">
    <location>
        <begin position="143"/>
        <end position="166"/>
    </location>
</feature>
<comment type="subcellular location">
    <subcellularLocation>
        <location evidence="1 14">Cell membrane</location>
        <topology evidence="1 14">Multi-pass membrane protein</topology>
    </subcellularLocation>
</comment>
<dbReference type="PRINTS" id="PR00237">
    <property type="entry name" value="GPCRRHODOPSN"/>
</dbReference>
<dbReference type="PANTHER" id="PTHR24242">
    <property type="entry name" value="G-PROTEIN COUPLED RECEPTOR"/>
    <property type="match status" value="1"/>
</dbReference>
<evidence type="ECO:0000256" key="9">
    <source>
        <dbReference type="ARBA" id="ARBA00023157"/>
    </source>
</evidence>
<keyword evidence="2 14" id="KW-1003">Cell membrane</keyword>
<proteinExistence type="inferred from homology"/>
<feature type="transmembrane region" description="Helical" evidence="14">
    <location>
        <begin position="62"/>
        <end position="84"/>
    </location>
</feature>
<comment type="similarity">
    <text evidence="13">Belongs to the G-protein coupled receptor 1 family.</text>
</comment>
<dbReference type="PROSITE" id="PS50262">
    <property type="entry name" value="G_PROTEIN_RECEP_F1_2"/>
    <property type="match status" value="1"/>
</dbReference>
<dbReference type="Gene3D" id="1.20.1070.10">
    <property type="entry name" value="Rhodopsin 7-helix transmembrane proteins"/>
    <property type="match status" value="1"/>
</dbReference>
<keyword evidence="9" id="KW-1015">Disulfide bond</keyword>
<evidence type="ECO:0000256" key="3">
    <source>
        <dbReference type="ARBA" id="ARBA00022606"/>
    </source>
</evidence>
<keyword evidence="12 13" id="KW-0807">Transducer</keyword>
<dbReference type="InterPro" id="IPR000725">
    <property type="entry name" value="Olfact_rcpt"/>
</dbReference>
<evidence type="ECO:0000259" key="15">
    <source>
        <dbReference type="PROSITE" id="PS50262"/>
    </source>
</evidence>
<dbReference type="AlphaFoldDB" id="A0A8C4TAD8"/>
<dbReference type="SUPFAM" id="SSF81321">
    <property type="entry name" value="Family A G protein-coupled receptor-like"/>
    <property type="match status" value="1"/>
</dbReference>
<organism evidence="16 17">
    <name type="scientific">Erpetoichthys calabaricus</name>
    <name type="common">Rope fish</name>
    <name type="synonym">Calamoichthys calabaricus</name>
    <dbReference type="NCBI Taxonomy" id="27687"/>
    <lineage>
        <taxon>Eukaryota</taxon>
        <taxon>Metazoa</taxon>
        <taxon>Chordata</taxon>
        <taxon>Craniata</taxon>
        <taxon>Vertebrata</taxon>
        <taxon>Euteleostomi</taxon>
        <taxon>Actinopterygii</taxon>
        <taxon>Polypteriformes</taxon>
        <taxon>Polypteridae</taxon>
        <taxon>Erpetoichthys</taxon>
    </lineage>
</organism>
<protein>
    <recommendedName>
        <fullName evidence="14">Olfactory receptor</fullName>
    </recommendedName>
</protein>
<evidence type="ECO:0000256" key="6">
    <source>
        <dbReference type="ARBA" id="ARBA00022989"/>
    </source>
</evidence>
<name>A0A8C4TAD8_ERPCA</name>
<keyword evidence="7 13" id="KW-0297">G-protein coupled receptor</keyword>
<dbReference type="CDD" id="cd13954">
    <property type="entry name" value="7tmA_OR"/>
    <property type="match status" value="1"/>
</dbReference>
<evidence type="ECO:0000256" key="10">
    <source>
        <dbReference type="ARBA" id="ARBA00023170"/>
    </source>
</evidence>
<evidence type="ECO:0000256" key="5">
    <source>
        <dbReference type="ARBA" id="ARBA00022725"/>
    </source>
</evidence>
<evidence type="ECO:0000313" key="16">
    <source>
        <dbReference type="Ensembl" id="ENSECRP00000029655.1"/>
    </source>
</evidence>
<sequence length="326" mass="36407">MSNQSSPSVVEFVIVGFPGFRDLESRKTLFILFLTVYLCILLGNTLLIVIFTLDKSLHTPMYVLVCGLAVLDVVITTNTIPSMLVLFSLESRSVSFAACFTQTTFYLCLFCTESFILSLMAYDRYIAICNPLHYPNLMNNGRALKLMVCCLMAGLLCAAPSVGLALRFPFCGPNKVIQCFCDFSSVLMLACGDIMVTSYIALSIGLSVLLFPLIYILFSYVRIISSVLKISSSEGRLKAFYTCGTHLLVISVFYFVAASVFISYRIPGTSVDMRIMGAIIQNVFPALMNPVIYCLRTKEIRNSLVKTLRKCKVFEQQGLQRSFLWE</sequence>
<dbReference type="PROSITE" id="PS00237">
    <property type="entry name" value="G_PROTEIN_RECEP_F1_1"/>
    <property type="match status" value="1"/>
</dbReference>
<evidence type="ECO:0000256" key="1">
    <source>
        <dbReference type="ARBA" id="ARBA00004651"/>
    </source>
</evidence>
<feature type="transmembrane region" description="Helical" evidence="14">
    <location>
        <begin position="29"/>
        <end position="50"/>
    </location>
</feature>